<organism evidence="1 2">
    <name type="scientific">Caballeronia arationis</name>
    <dbReference type="NCBI Taxonomy" id="1777142"/>
    <lineage>
        <taxon>Bacteria</taxon>
        <taxon>Pseudomonadati</taxon>
        <taxon>Pseudomonadota</taxon>
        <taxon>Betaproteobacteria</taxon>
        <taxon>Burkholderiales</taxon>
        <taxon>Burkholderiaceae</taxon>
        <taxon>Caballeronia</taxon>
    </lineage>
</organism>
<proteinExistence type="predicted"/>
<sequence length="56" mass="6225">MLVGSVGLLAMFKQLEIVWKNRSTFNFSTIGRIRVAQRTGLYSLAPAGQRSVPAMR</sequence>
<gene>
    <name evidence="1" type="ORF">SAMN05446927_8420</name>
</gene>
<name>A0A7Z7N858_9BURK</name>
<keyword evidence="2" id="KW-1185">Reference proteome</keyword>
<reference evidence="1 2" key="1">
    <citation type="submission" date="2017-09" db="EMBL/GenBank/DDBJ databases">
        <authorList>
            <person name="Varghese N."/>
            <person name="Submissions S."/>
        </authorList>
    </citation>
    <scope>NUCLEOTIDE SEQUENCE [LARGE SCALE GENOMIC DNA]</scope>
    <source>
        <strain evidence="1 2">OK806</strain>
    </source>
</reference>
<dbReference type="Proteomes" id="UP000219522">
    <property type="component" value="Unassembled WGS sequence"/>
</dbReference>
<accession>A0A7Z7N858</accession>
<protein>
    <submittedName>
        <fullName evidence="1">Uncharacterized protein</fullName>
    </submittedName>
</protein>
<comment type="caution">
    <text evidence="1">The sequence shown here is derived from an EMBL/GenBank/DDBJ whole genome shotgun (WGS) entry which is preliminary data.</text>
</comment>
<evidence type="ECO:0000313" key="1">
    <source>
        <dbReference type="EMBL" id="SOE91492.1"/>
    </source>
</evidence>
<evidence type="ECO:0000313" key="2">
    <source>
        <dbReference type="Proteomes" id="UP000219522"/>
    </source>
</evidence>
<dbReference type="EMBL" id="OCSU01000004">
    <property type="protein sequence ID" value="SOE91492.1"/>
    <property type="molecule type" value="Genomic_DNA"/>
</dbReference>
<dbReference type="AlphaFoldDB" id="A0A7Z7N858"/>